<dbReference type="GO" id="GO:0016813">
    <property type="term" value="F:hydrolase activity, acting on carbon-nitrogen (but not peptide) bonds, in linear amidines"/>
    <property type="evidence" value="ECO:0007669"/>
    <property type="project" value="InterPro"/>
</dbReference>
<evidence type="ECO:0000313" key="10">
    <source>
        <dbReference type="EMBL" id="MBA4610102.1"/>
    </source>
</evidence>
<accession>A0A838XJ01</accession>
<reference evidence="10 11" key="2">
    <citation type="submission" date="2020-08" db="EMBL/GenBank/DDBJ databases">
        <title>Stappia taiwanensis sp. nov., isolated from a coastal thermal spring.</title>
        <authorList>
            <person name="Kampfer P."/>
        </authorList>
    </citation>
    <scope>NUCLEOTIDE SEQUENCE [LARGE SCALE GENOMIC DNA]</scope>
    <source>
        <strain evidence="10 11">DSM 23284</strain>
    </source>
</reference>
<dbReference type="Gene3D" id="3.30.70.360">
    <property type="match status" value="1"/>
</dbReference>
<gene>
    <name evidence="10" type="ORF">H1W37_00450</name>
</gene>
<dbReference type="NCBIfam" id="TIGR01879">
    <property type="entry name" value="hydantase"/>
    <property type="match status" value="1"/>
</dbReference>
<dbReference type="SUPFAM" id="SSF55031">
    <property type="entry name" value="Bacterial exopeptidase dimerisation domain"/>
    <property type="match status" value="1"/>
</dbReference>
<reference evidence="10 11" key="1">
    <citation type="submission" date="2020-07" db="EMBL/GenBank/DDBJ databases">
        <authorList>
            <person name="Li M."/>
        </authorList>
    </citation>
    <scope>NUCLEOTIDE SEQUENCE [LARGE SCALE GENOMIC DNA]</scope>
    <source>
        <strain evidence="10 11">DSM 23284</strain>
    </source>
</reference>
<dbReference type="Pfam" id="PF07687">
    <property type="entry name" value="M20_dimer"/>
    <property type="match status" value="1"/>
</dbReference>
<evidence type="ECO:0000256" key="4">
    <source>
        <dbReference type="ARBA" id="ARBA00022723"/>
    </source>
</evidence>
<organism evidence="10 11">
    <name type="scientific">Stappia taiwanensis</name>
    <dbReference type="NCBI Taxonomy" id="992267"/>
    <lineage>
        <taxon>Bacteria</taxon>
        <taxon>Pseudomonadati</taxon>
        <taxon>Pseudomonadota</taxon>
        <taxon>Alphaproteobacteria</taxon>
        <taxon>Hyphomicrobiales</taxon>
        <taxon>Stappiaceae</taxon>
        <taxon>Stappia</taxon>
    </lineage>
</organism>
<feature type="binding site" evidence="7">
    <location>
        <position position="381"/>
    </location>
    <ligand>
        <name>Zn(2+)</name>
        <dbReference type="ChEBI" id="CHEBI:29105"/>
        <label>2</label>
    </ligand>
</feature>
<protein>
    <submittedName>
        <fullName evidence="10">Zn-dependent hydrolase</fullName>
    </submittedName>
</protein>
<keyword evidence="4 7" id="KW-0479">Metal-binding</keyword>
<dbReference type="SUPFAM" id="SSF53187">
    <property type="entry name" value="Zn-dependent exopeptidases"/>
    <property type="match status" value="1"/>
</dbReference>
<keyword evidence="5 10" id="KW-0378">Hydrolase</keyword>
<dbReference type="GO" id="GO:0046872">
    <property type="term" value="F:metal ion binding"/>
    <property type="evidence" value="ECO:0007669"/>
    <property type="project" value="UniProtKB-KW"/>
</dbReference>
<dbReference type="PROSITE" id="PS00758">
    <property type="entry name" value="ARGE_DAPE_CPG2_1"/>
    <property type="match status" value="1"/>
</dbReference>
<evidence type="ECO:0000259" key="9">
    <source>
        <dbReference type="Pfam" id="PF07687"/>
    </source>
</evidence>
<feature type="binding site" evidence="8">
    <location>
        <position position="289"/>
    </location>
    <ligand>
        <name>allantoate</name>
        <dbReference type="ChEBI" id="CHEBI:17536"/>
    </ligand>
</feature>
<keyword evidence="6" id="KW-0464">Manganese</keyword>
<comment type="similarity">
    <text evidence="2">Belongs to the peptidase M20 family.</text>
</comment>
<dbReference type="NCBIfam" id="NF009531">
    <property type="entry name" value="PRK12893.1-5"/>
    <property type="match status" value="1"/>
</dbReference>
<dbReference type="EMBL" id="JACEON010000001">
    <property type="protein sequence ID" value="MBA4610102.1"/>
    <property type="molecule type" value="Genomic_DNA"/>
</dbReference>
<sequence>MMRNLRVDANRIQSDLEALAAITDPGRPWTRRAFSPRFDEGRGWLARRFAEAGLTVSHDAGGNLIGRRAGSAGGLGTILLGSHSDTVPDGGRFDGVAGVVVALEVARTLAERGHELRHDLGIVDFLAEEVSVFGVSCIGSRAMAGVLPADWMGLTHEGRTLETAMRDVGGAPEDIAARDDIRAFLELHIEQGPVLEDSGCDLGIVTAIAGITRVEIVLTGRPDHAGTTPMTGRGDALVAAAGLVSAIEAEARDRAAQGSHFTATVGEFSMEPNAANVVPGRVRMLIDARAADRAQMLGFLDWIDARCAALPEAIAVEVRRLSDNQPTPMDGALIDRLDAAADRCGARHRRMVSGAGHDAAFMARIAPAAMVFVPCLGGRSHCPEEWAETADIALGAEVLAETVIALDQG</sequence>
<comment type="cofactor">
    <cofactor evidence="7">
        <name>Zn(2+)</name>
        <dbReference type="ChEBI" id="CHEBI:29105"/>
    </cofactor>
    <text evidence="7">Binds 2 Zn(2+) ions per subunit.</text>
</comment>
<keyword evidence="7" id="KW-0862">Zinc</keyword>
<dbReference type="PANTHER" id="PTHR32494">
    <property type="entry name" value="ALLANTOATE DEIMINASE-RELATED"/>
    <property type="match status" value="1"/>
</dbReference>
<evidence type="ECO:0000256" key="3">
    <source>
        <dbReference type="ARBA" id="ARBA00011738"/>
    </source>
</evidence>
<dbReference type="InterPro" id="IPR002933">
    <property type="entry name" value="Peptidase_M20"/>
</dbReference>
<feature type="binding site" evidence="7">
    <location>
        <position position="83"/>
    </location>
    <ligand>
        <name>Zn(2+)</name>
        <dbReference type="ChEBI" id="CHEBI:29105"/>
        <label>1</label>
    </ligand>
</feature>
<feature type="binding site" evidence="7">
    <location>
        <position position="94"/>
    </location>
    <ligand>
        <name>Zn(2+)</name>
        <dbReference type="ChEBI" id="CHEBI:29105"/>
        <label>1</label>
    </ligand>
</feature>
<evidence type="ECO:0000256" key="8">
    <source>
        <dbReference type="PIRSR" id="PIRSR001235-2"/>
    </source>
</evidence>
<evidence type="ECO:0000256" key="7">
    <source>
        <dbReference type="PIRSR" id="PIRSR001235-1"/>
    </source>
</evidence>
<keyword evidence="11" id="KW-1185">Reference proteome</keyword>
<dbReference type="InterPro" id="IPR001261">
    <property type="entry name" value="ArgE/DapE_CS"/>
</dbReference>
<comment type="caution">
    <text evidence="10">The sequence shown here is derived from an EMBL/GenBank/DDBJ whole genome shotgun (WGS) entry which is preliminary data.</text>
</comment>
<dbReference type="AlphaFoldDB" id="A0A838XJ01"/>
<feature type="binding site" evidence="7">
    <location>
        <position position="188"/>
    </location>
    <ligand>
        <name>Zn(2+)</name>
        <dbReference type="ChEBI" id="CHEBI:29105"/>
        <label>1</label>
    </ligand>
</feature>
<evidence type="ECO:0000256" key="5">
    <source>
        <dbReference type="ARBA" id="ARBA00022801"/>
    </source>
</evidence>
<feature type="binding site" evidence="8">
    <location>
        <position position="276"/>
    </location>
    <ligand>
        <name>allantoate</name>
        <dbReference type="ChEBI" id="CHEBI:17536"/>
    </ligand>
</feature>
<dbReference type="InterPro" id="IPR010158">
    <property type="entry name" value="Amidase_Cbmase"/>
</dbReference>
<dbReference type="PIRSF" id="PIRSF001235">
    <property type="entry name" value="Amidase_carbamoylase"/>
    <property type="match status" value="1"/>
</dbReference>
<dbReference type="Gene3D" id="3.40.630.10">
    <property type="entry name" value="Zn peptidases"/>
    <property type="match status" value="1"/>
</dbReference>
<dbReference type="InterPro" id="IPR036264">
    <property type="entry name" value="Bact_exopeptidase_dim_dom"/>
</dbReference>
<name>A0A838XJ01_9HYPH</name>
<feature type="binding site" evidence="7">
    <location>
        <position position="129"/>
    </location>
    <ligand>
        <name>Zn(2+)</name>
        <dbReference type="ChEBI" id="CHEBI:29105"/>
        <label>2</label>
    </ligand>
</feature>
<dbReference type="Pfam" id="PF01546">
    <property type="entry name" value="Peptidase_M20"/>
    <property type="match status" value="1"/>
</dbReference>
<comment type="subunit">
    <text evidence="3">Homodimer.</text>
</comment>
<evidence type="ECO:0000256" key="2">
    <source>
        <dbReference type="ARBA" id="ARBA00006153"/>
    </source>
</evidence>
<comment type="cofactor">
    <cofactor evidence="1">
        <name>Mn(2+)</name>
        <dbReference type="ChEBI" id="CHEBI:29035"/>
    </cofactor>
</comment>
<evidence type="ECO:0000256" key="6">
    <source>
        <dbReference type="ARBA" id="ARBA00023211"/>
    </source>
</evidence>
<feature type="binding site" evidence="8">
    <location>
        <position position="213"/>
    </location>
    <ligand>
        <name>allantoate</name>
        <dbReference type="ChEBI" id="CHEBI:17536"/>
    </ligand>
</feature>
<feature type="binding site" evidence="7">
    <location>
        <position position="94"/>
    </location>
    <ligand>
        <name>Zn(2+)</name>
        <dbReference type="ChEBI" id="CHEBI:29105"/>
        <label>2</label>
    </ligand>
</feature>
<evidence type="ECO:0000256" key="1">
    <source>
        <dbReference type="ARBA" id="ARBA00001936"/>
    </source>
</evidence>
<proteinExistence type="inferred from homology"/>
<dbReference type="RefSeq" id="WP_181758547.1">
    <property type="nucleotide sequence ID" value="NZ_BMCR01000001.1"/>
</dbReference>
<dbReference type="InterPro" id="IPR011650">
    <property type="entry name" value="Peptidase_M20_dimer"/>
</dbReference>
<feature type="domain" description="Peptidase M20 dimerisation" evidence="9">
    <location>
        <begin position="208"/>
        <end position="308"/>
    </location>
</feature>
<dbReference type="Proteomes" id="UP000559404">
    <property type="component" value="Unassembled WGS sequence"/>
</dbReference>
<dbReference type="CDD" id="cd03884">
    <property type="entry name" value="M20_bAS"/>
    <property type="match status" value="1"/>
</dbReference>
<dbReference type="PANTHER" id="PTHR32494:SF19">
    <property type="entry name" value="ALLANTOATE DEIMINASE-RELATED"/>
    <property type="match status" value="1"/>
</dbReference>
<evidence type="ECO:0000313" key="11">
    <source>
        <dbReference type="Proteomes" id="UP000559404"/>
    </source>
</evidence>